<dbReference type="InterPro" id="IPR008920">
    <property type="entry name" value="TF_FadR/GntR_C"/>
</dbReference>
<dbReference type="GO" id="GO:0003700">
    <property type="term" value="F:DNA-binding transcription factor activity"/>
    <property type="evidence" value="ECO:0007669"/>
    <property type="project" value="InterPro"/>
</dbReference>
<keyword evidence="6" id="KW-1185">Reference proteome</keyword>
<reference evidence="5 6" key="1">
    <citation type="journal article" date="2019" name="Emerg. Microbes Infect.">
        <title>Comprehensive subspecies identification of 175 nontuberculous mycobacteria species based on 7547 genomic profiles.</title>
        <authorList>
            <person name="Matsumoto Y."/>
            <person name="Kinjo T."/>
            <person name="Motooka D."/>
            <person name="Nabeya D."/>
            <person name="Jung N."/>
            <person name="Uechi K."/>
            <person name="Horii T."/>
            <person name="Iida T."/>
            <person name="Fujita J."/>
            <person name="Nakamura S."/>
        </authorList>
    </citation>
    <scope>NUCLEOTIDE SEQUENCE [LARGE SCALE GENOMIC DNA]</scope>
    <source>
        <strain evidence="5 6">JCM 30395</strain>
    </source>
</reference>
<evidence type="ECO:0000313" key="5">
    <source>
        <dbReference type="EMBL" id="BBY57046.1"/>
    </source>
</evidence>
<dbReference type="AlphaFoldDB" id="A0A7I7SMA6"/>
<proteinExistence type="predicted"/>
<feature type="domain" description="GntR C-terminal" evidence="4">
    <location>
        <begin position="30"/>
        <end position="96"/>
    </location>
</feature>
<name>A0A7I7SMA6_9MYCO</name>
<evidence type="ECO:0000256" key="2">
    <source>
        <dbReference type="ARBA" id="ARBA00023125"/>
    </source>
</evidence>
<keyword evidence="1" id="KW-0805">Transcription regulation</keyword>
<organism evidence="5 6">
    <name type="scientific">Mycolicibacterium sarraceniae</name>
    <dbReference type="NCBI Taxonomy" id="1534348"/>
    <lineage>
        <taxon>Bacteria</taxon>
        <taxon>Bacillati</taxon>
        <taxon>Actinomycetota</taxon>
        <taxon>Actinomycetes</taxon>
        <taxon>Mycobacteriales</taxon>
        <taxon>Mycobacteriaceae</taxon>
        <taxon>Mycolicibacterium</taxon>
    </lineage>
</organism>
<dbReference type="KEGG" id="msar:MSAR_01820"/>
<evidence type="ECO:0000313" key="6">
    <source>
        <dbReference type="Proteomes" id="UP000466445"/>
    </source>
</evidence>
<dbReference type="InterPro" id="IPR036388">
    <property type="entry name" value="WH-like_DNA-bd_sf"/>
</dbReference>
<dbReference type="GO" id="GO:0003677">
    <property type="term" value="F:DNA binding"/>
    <property type="evidence" value="ECO:0007669"/>
    <property type="project" value="UniProtKB-KW"/>
</dbReference>
<dbReference type="PANTHER" id="PTHR43537">
    <property type="entry name" value="TRANSCRIPTIONAL REGULATOR, GNTR FAMILY"/>
    <property type="match status" value="1"/>
</dbReference>
<sequence>METELSDALQISRGTLREAMRQLQQEGLISACQLTGNETLLHQWSSLEGSIRMSIMFAGVERAIKNMNGKRHHDIVDAIEAGDESAAAQAAVEHMAGAANNLVA</sequence>
<evidence type="ECO:0000256" key="3">
    <source>
        <dbReference type="ARBA" id="ARBA00023163"/>
    </source>
</evidence>
<protein>
    <recommendedName>
        <fullName evidence="4">GntR C-terminal domain-containing protein</fullName>
    </recommendedName>
</protein>
<dbReference type="SUPFAM" id="SSF48008">
    <property type="entry name" value="GntR ligand-binding domain-like"/>
    <property type="match status" value="1"/>
</dbReference>
<gene>
    <name evidence="5" type="ORF">MSAR_01820</name>
</gene>
<accession>A0A7I7SMA6</accession>
<dbReference type="SUPFAM" id="SSF46785">
    <property type="entry name" value="Winged helix' DNA-binding domain"/>
    <property type="match status" value="1"/>
</dbReference>
<evidence type="ECO:0000256" key="1">
    <source>
        <dbReference type="ARBA" id="ARBA00023015"/>
    </source>
</evidence>
<keyword evidence="3" id="KW-0804">Transcription</keyword>
<dbReference type="EMBL" id="AP022595">
    <property type="protein sequence ID" value="BBY57046.1"/>
    <property type="molecule type" value="Genomic_DNA"/>
</dbReference>
<evidence type="ECO:0000259" key="4">
    <source>
        <dbReference type="Pfam" id="PF07729"/>
    </source>
</evidence>
<dbReference type="InterPro" id="IPR011711">
    <property type="entry name" value="GntR_C"/>
</dbReference>
<keyword evidence="2" id="KW-0238">DNA-binding</keyword>
<dbReference type="Pfam" id="PF07729">
    <property type="entry name" value="FCD"/>
    <property type="match status" value="1"/>
</dbReference>
<dbReference type="Gene3D" id="1.10.10.10">
    <property type="entry name" value="Winged helix-like DNA-binding domain superfamily/Winged helix DNA-binding domain"/>
    <property type="match status" value="1"/>
</dbReference>
<dbReference type="Proteomes" id="UP000466445">
    <property type="component" value="Chromosome"/>
</dbReference>
<dbReference type="InterPro" id="IPR036390">
    <property type="entry name" value="WH_DNA-bd_sf"/>
</dbReference>
<dbReference type="PANTHER" id="PTHR43537:SF5">
    <property type="entry name" value="UXU OPERON TRANSCRIPTIONAL REGULATOR"/>
    <property type="match status" value="1"/>
</dbReference>
<dbReference type="Gene3D" id="1.20.120.530">
    <property type="entry name" value="GntR ligand-binding domain-like"/>
    <property type="match status" value="1"/>
</dbReference>